<accession>A0A9X2VYV8</accession>
<keyword evidence="1" id="KW-0472">Membrane</keyword>
<feature type="transmembrane region" description="Helical" evidence="1">
    <location>
        <begin position="431"/>
        <end position="451"/>
    </location>
</feature>
<feature type="transmembrane region" description="Helical" evidence="1">
    <location>
        <begin position="9"/>
        <end position="28"/>
    </location>
</feature>
<keyword evidence="1" id="KW-1133">Transmembrane helix</keyword>
<feature type="transmembrane region" description="Helical" evidence="1">
    <location>
        <begin position="70"/>
        <end position="88"/>
    </location>
</feature>
<evidence type="ECO:0000313" key="2">
    <source>
        <dbReference type="EMBL" id="MCT2557813.1"/>
    </source>
</evidence>
<feature type="transmembrane region" description="Helical" evidence="1">
    <location>
        <begin position="40"/>
        <end position="58"/>
    </location>
</feature>
<feature type="transmembrane region" description="Helical" evidence="1">
    <location>
        <begin position="278"/>
        <end position="298"/>
    </location>
</feature>
<feature type="transmembrane region" description="Helical" evidence="1">
    <location>
        <begin position="372"/>
        <end position="394"/>
    </location>
</feature>
<sequence length="569" mass="61982">MHLSAERSLLLKIALALGIFGGALLVARHPGLSAHYFRTQGSPVIALLCLALVALALRPVRYRFDPAPPTALHAGAIALVIGLATWLGTRWLMFDYQVARDTQMAVFDAQIFESGKLAQPLDPFWRPFARALIPDFLLDIPGNALLVSTYLPGNALLRTLFARIAEPQLTNPVLLVVAVVALWDIARRTFGPSAGAAWVALATLVLSAQVLVAAMTPYAMTAHLAFDVVWLWLFLRNRPWAHALAMAVGLYAMGLHQVVFHPLFAGPFILTLLAGRRWALFGAYALVYGAGVLFWFAYPSLIASMVDVVPQTGSAAGVAPFVEGRILPLFTDRAAGGLGYMAYNLLRLSAWMPLFMVPFVALAWPDVRQNRGIALPLFAGFALTLAAMFVLLPYQGHGWGYRYVHGLIGNLALLSGYGFARWQEKDAGEAAGFLVVTAALTALVSLPWLAWSAHAFVAPHERVYRALARQEAHFVIVDTDSNRALIDQVRNRADLTNRPILLSSKALSEDQVSTLCRLGSVRFADAPALARLGITVPADVQGDGRERRSPRFAALVEYARRTGCSRTLD</sequence>
<evidence type="ECO:0000256" key="1">
    <source>
        <dbReference type="SAM" id="Phobius"/>
    </source>
</evidence>
<evidence type="ECO:0000313" key="3">
    <source>
        <dbReference type="Proteomes" id="UP001142648"/>
    </source>
</evidence>
<feature type="transmembrane region" description="Helical" evidence="1">
    <location>
        <begin position="240"/>
        <end position="266"/>
    </location>
</feature>
<name>A0A9X2VYV8_9SPHN</name>
<dbReference type="AlphaFoldDB" id="A0A9X2VYV8"/>
<comment type="caution">
    <text evidence="2">The sequence shown here is derived from an EMBL/GenBank/DDBJ whole genome shotgun (WGS) entry which is preliminary data.</text>
</comment>
<keyword evidence="1" id="KW-0812">Transmembrane</keyword>
<protein>
    <submittedName>
        <fullName evidence="2">Uncharacterized protein</fullName>
    </submittedName>
</protein>
<reference evidence="2" key="1">
    <citation type="submission" date="2022-09" db="EMBL/GenBank/DDBJ databases">
        <title>The genome sequence of Tsuneonella sp. YG55.</title>
        <authorList>
            <person name="Liu Y."/>
        </authorList>
    </citation>
    <scope>NUCLEOTIDE SEQUENCE</scope>
    <source>
        <strain evidence="2">YG55</strain>
    </source>
</reference>
<organism evidence="2 3">
    <name type="scientific">Tsuneonella litorea</name>
    <dbReference type="NCBI Taxonomy" id="2976475"/>
    <lineage>
        <taxon>Bacteria</taxon>
        <taxon>Pseudomonadati</taxon>
        <taxon>Pseudomonadota</taxon>
        <taxon>Alphaproteobacteria</taxon>
        <taxon>Sphingomonadales</taxon>
        <taxon>Erythrobacteraceae</taxon>
        <taxon>Tsuneonella</taxon>
    </lineage>
</organism>
<dbReference type="EMBL" id="JAOAMV010000001">
    <property type="protein sequence ID" value="MCT2557813.1"/>
    <property type="molecule type" value="Genomic_DNA"/>
</dbReference>
<dbReference type="Proteomes" id="UP001142648">
    <property type="component" value="Unassembled WGS sequence"/>
</dbReference>
<proteinExistence type="predicted"/>
<feature type="transmembrane region" description="Helical" evidence="1">
    <location>
        <begin position="348"/>
        <end position="365"/>
    </location>
</feature>
<feature type="transmembrane region" description="Helical" evidence="1">
    <location>
        <begin position="198"/>
        <end position="220"/>
    </location>
</feature>
<keyword evidence="3" id="KW-1185">Reference proteome</keyword>
<feature type="transmembrane region" description="Helical" evidence="1">
    <location>
        <begin position="400"/>
        <end position="419"/>
    </location>
</feature>
<gene>
    <name evidence="2" type="ORF">N0B51_02335</name>
</gene>